<dbReference type="RefSeq" id="WP_218444952.1">
    <property type="nucleotide sequence ID" value="NZ_JAGSPA010000002.1"/>
</dbReference>
<gene>
    <name evidence="2" type="ORF">KCG44_06035</name>
</gene>
<dbReference type="Pfam" id="PF01124">
    <property type="entry name" value="MAPEG"/>
    <property type="match status" value="1"/>
</dbReference>
<accession>A0ABS6SD49</accession>
<dbReference type="PANTHER" id="PTHR10250:SF15">
    <property type="entry name" value="MICROSOMAL GLUTATHIONE S-TRANSFERASE-RELATED"/>
    <property type="match status" value="1"/>
</dbReference>
<comment type="caution">
    <text evidence="2">The sequence shown here is derived from an EMBL/GenBank/DDBJ whole genome shotgun (WGS) entry which is preliminary data.</text>
</comment>
<feature type="transmembrane region" description="Helical" evidence="1">
    <location>
        <begin position="6"/>
        <end position="27"/>
    </location>
</feature>
<feature type="transmembrane region" description="Helical" evidence="1">
    <location>
        <begin position="81"/>
        <end position="99"/>
    </location>
</feature>
<evidence type="ECO:0000313" key="2">
    <source>
        <dbReference type="EMBL" id="MBV7256344.1"/>
    </source>
</evidence>
<dbReference type="InterPro" id="IPR050997">
    <property type="entry name" value="MAPEG"/>
</dbReference>
<dbReference type="Proteomes" id="UP000722336">
    <property type="component" value="Unassembled WGS sequence"/>
</dbReference>
<organism evidence="2 3">
    <name type="scientific">Pacificimonas pallii</name>
    <dbReference type="NCBI Taxonomy" id="2827236"/>
    <lineage>
        <taxon>Bacteria</taxon>
        <taxon>Pseudomonadati</taxon>
        <taxon>Pseudomonadota</taxon>
        <taxon>Alphaproteobacteria</taxon>
        <taxon>Sphingomonadales</taxon>
        <taxon>Sphingosinicellaceae</taxon>
        <taxon>Pacificimonas</taxon>
    </lineage>
</organism>
<sequence length="133" mass="14380">MQSIAFPFTALGVLAVLIVYVIAIRGVGKMRGKHGIKVPAMSGHEEFDRALRAQMNTLEYMVIFLPLCIIFAGVFGDLAGGIYGAVFAIGRYMYVTGYVRAPEKRVPGFMISAFATLSVLIACLGAVSWQLLS</sequence>
<dbReference type="PANTHER" id="PTHR10250">
    <property type="entry name" value="MICROSOMAL GLUTATHIONE S-TRANSFERASE"/>
    <property type="match status" value="1"/>
</dbReference>
<keyword evidence="3" id="KW-1185">Reference proteome</keyword>
<dbReference type="EMBL" id="JAGSPA010000002">
    <property type="protein sequence ID" value="MBV7256344.1"/>
    <property type="molecule type" value="Genomic_DNA"/>
</dbReference>
<evidence type="ECO:0000313" key="3">
    <source>
        <dbReference type="Proteomes" id="UP000722336"/>
    </source>
</evidence>
<feature type="transmembrane region" description="Helical" evidence="1">
    <location>
        <begin position="111"/>
        <end position="132"/>
    </location>
</feature>
<name>A0ABS6SD49_9SPHN</name>
<protein>
    <submittedName>
        <fullName evidence="2">MAPEG family protein</fullName>
    </submittedName>
</protein>
<reference evidence="2 3" key="1">
    <citation type="submission" date="2021-04" db="EMBL/GenBank/DDBJ databases">
        <authorList>
            <person name="Pira H."/>
            <person name="Risdian C."/>
            <person name="Wink J."/>
        </authorList>
    </citation>
    <scope>NUCLEOTIDE SEQUENCE [LARGE SCALE GENOMIC DNA]</scope>
    <source>
        <strain evidence="2 3">WHA3</strain>
    </source>
</reference>
<keyword evidence="1" id="KW-1133">Transmembrane helix</keyword>
<keyword evidence="1" id="KW-0812">Transmembrane</keyword>
<proteinExistence type="predicted"/>
<keyword evidence="1" id="KW-0472">Membrane</keyword>
<evidence type="ECO:0000256" key="1">
    <source>
        <dbReference type="SAM" id="Phobius"/>
    </source>
</evidence>
<dbReference type="InterPro" id="IPR001129">
    <property type="entry name" value="Membr-assoc_MAPEG"/>
</dbReference>